<keyword evidence="3" id="KW-1185">Reference proteome</keyword>
<evidence type="ECO:0000313" key="2">
    <source>
        <dbReference type="EMBL" id="QDD68165.1"/>
    </source>
</evidence>
<proteinExistence type="predicted"/>
<evidence type="ECO:0008006" key="4">
    <source>
        <dbReference type="Google" id="ProtNLM"/>
    </source>
</evidence>
<geneLocation type="plasmid" evidence="2 3">
    <name>unnamed1</name>
</geneLocation>
<reference evidence="2" key="1">
    <citation type="submission" date="2019-06" db="EMBL/GenBank/DDBJ databases">
        <title>A comparative analysis of the Nautiliaceae.</title>
        <authorList>
            <person name="Grosche A."/>
            <person name="Smedile F."/>
            <person name="Vetriani C."/>
        </authorList>
    </citation>
    <scope>NUCLEOTIDE SEQUENCE [LARGE SCALE GENOMIC DNA]</scope>
    <source>
        <strain evidence="2">TB6</strain>
    </source>
</reference>
<name>A0ABX5VXU4_9BACT</name>
<keyword evidence="1" id="KW-0175">Coiled coil</keyword>
<dbReference type="Proteomes" id="UP000298805">
    <property type="component" value="Plasmid unnamed1"/>
</dbReference>
<accession>A0ABX5VXU4</accession>
<evidence type="ECO:0000256" key="1">
    <source>
        <dbReference type="SAM" id="Coils"/>
    </source>
</evidence>
<dbReference type="RefSeq" id="WP_139932280.1">
    <property type="nucleotide sequence ID" value="NZ_CP040940.1"/>
</dbReference>
<sequence length="121" mass="14417">MKINKNELDKFISSLKNEIDIEEVKKENEIIKEEKLRDFYQKHINKVESFIKELEKKSAEIANKMLQYDESSKEYEELAKELTHNDSVLVSFSNAYYNNEVFRLNAKNLELFEKYVISGEL</sequence>
<protein>
    <recommendedName>
        <fullName evidence="4">Control of competence regulator ComK, YlbF/YmcA</fullName>
    </recommendedName>
</protein>
<gene>
    <name evidence="2" type="ORF">C6V80_09940</name>
</gene>
<organism evidence="2 3">
    <name type="scientific">Caminibacter pacificus</name>
    <dbReference type="NCBI Taxonomy" id="1424653"/>
    <lineage>
        <taxon>Bacteria</taxon>
        <taxon>Pseudomonadati</taxon>
        <taxon>Campylobacterota</taxon>
        <taxon>Epsilonproteobacteria</taxon>
        <taxon>Nautiliales</taxon>
        <taxon>Nautiliaceae</taxon>
        <taxon>Caminibacter</taxon>
    </lineage>
</organism>
<feature type="coiled-coil region" evidence="1">
    <location>
        <begin position="40"/>
        <end position="81"/>
    </location>
</feature>
<dbReference type="EMBL" id="CP040940">
    <property type="protein sequence ID" value="QDD68165.1"/>
    <property type="molecule type" value="Genomic_DNA"/>
</dbReference>
<keyword evidence="2" id="KW-0614">Plasmid</keyword>
<evidence type="ECO:0000313" key="3">
    <source>
        <dbReference type="Proteomes" id="UP000298805"/>
    </source>
</evidence>